<accession>A0A9X3D1Z7</accession>
<evidence type="ECO:0000256" key="1">
    <source>
        <dbReference type="SAM" id="Phobius"/>
    </source>
</evidence>
<keyword evidence="1" id="KW-0472">Membrane</keyword>
<reference evidence="2" key="1">
    <citation type="submission" date="2022-10" db="EMBL/GenBank/DDBJ databases">
        <title>WGS of marine actinomycetes from Thailand.</title>
        <authorList>
            <person name="Thawai C."/>
        </authorList>
    </citation>
    <scope>NUCLEOTIDE SEQUENCE</scope>
    <source>
        <strain evidence="2">SW21</strain>
    </source>
</reference>
<comment type="caution">
    <text evidence="2">The sequence shown here is derived from an EMBL/GenBank/DDBJ whole genome shotgun (WGS) entry which is preliminary data.</text>
</comment>
<proteinExistence type="predicted"/>
<keyword evidence="1" id="KW-0812">Transmembrane</keyword>
<protein>
    <submittedName>
        <fullName evidence="2">Uncharacterized protein</fullName>
    </submittedName>
</protein>
<name>A0A9X3D1Z7_9ACTN</name>
<keyword evidence="3" id="KW-1185">Reference proteome</keyword>
<feature type="transmembrane region" description="Helical" evidence="1">
    <location>
        <begin position="32"/>
        <end position="52"/>
    </location>
</feature>
<evidence type="ECO:0000313" key="2">
    <source>
        <dbReference type="EMBL" id="MCX2963362.1"/>
    </source>
</evidence>
<evidence type="ECO:0000313" key="3">
    <source>
        <dbReference type="Proteomes" id="UP001143347"/>
    </source>
</evidence>
<gene>
    <name evidence="2" type="ORF">OSB52_04575</name>
</gene>
<dbReference type="AlphaFoldDB" id="A0A9X3D1Z7"/>
<dbReference type="Proteomes" id="UP001143347">
    <property type="component" value="Unassembled WGS sequence"/>
</dbReference>
<sequence length="79" mass="8351">MPGKPRAPAARTQSGKSFYLDRRETLRALGSGPASVVGALCSPATLAIMVGMNHRPRRLRARFGPSRQSDETTVVAGSA</sequence>
<organism evidence="2 3">
    <name type="scientific">Gordonia aquimaris</name>
    <dbReference type="NCBI Taxonomy" id="2984863"/>
    <lineage>
        <taxon>Bacteria</taxon>
        <taxon>Bacillati</taxon>
        <taxon>Actinomycetota</taxon>
        <taxon>Actinomycetes</taxon>
        <taxon>Mycobacteriales</taxon>
        <taxon>Gordoniaceae</taxon>
        <taxon>Gordonia</taxon>
    </lineage>
</organism>
<dbReference type="EMBL" id="JAPKFM010000003">
    <property type="protein sequence ID" value="MCX2963362.1"/>
    <property type="molecule type" value="Genomic_DNA"/>
</dbReference>
<keyword evidence="1" id="KW-1133">Transmembrane helix</keyword>
<dbReference type="RefSeq" id="WP_266060410.1">
    <property type="nucleotide sequence ID" value="NZ_JAPKFM010000003.1"/>
</dbReference>